<dbReference type="EMBL" id="JAACJM010000015">
    <property type="protein sequence ID" value="KAF5368372.1"/>
    <property type="molecule type" value="Genomic_DNA"/>
</dbReference>
<keyword evidence="2" id="KW-1185">Reference proteome</keyword>
<comment type="caution">
    <text evidence="1">The sequence shown here is derived from an EMBL/GenBank/DDBJ whole genome shotgun (WGS) entry which is preliminary data.</text>
</comment>
<name>A0A8H5GP00_9AGAR</name>
<proteinExistence type="predicted"/>
<gene>
    <name evidence="1" type="ORF">D9758_002464</name>
</gene>
<dbReference type="AlphaFoldDB" id="A0A8H5GP00"/>
<protein>
    <submittedName>
        <fullName evidence="1">Uncharacterized protein</fullName>
    </submittedName>
</protein>
<organism evidence="1 2">
    <name type="scientific">Tetrapyrgos nigripes</name>
    <dbReference type="NCBI Taxonomy" id="182062"/>
    <lineage>
        <taxon>Eukaryota</taxon>
        <taxon>Fungi</taxon>
        <taxon>Dikarya</taxon>
        <taxon>Basidiomycota</taxon>
        <taxon>Agaricomycotina</taxon>
        <taxon>Agaricomycetes</taxon>
        <taxon>Agaricomycetidae</taxon>
        <taxon>Agaricales</taxon>
        <taxon>Marasmiineae</taxon>
        <taxon>Marasmiaceae</taxon>
        <taxon>Tetrapyrgos</taxon>
    </lineage>
</organism>
<sequence length="79" mass="8219">MTLSDCGSMTPADMAMWGGSDEITEEERAPPLAYEVDTLDSGGSVSVIAVVGSDDGGIEDEQLCVLSIYVFSLSVLATL</sequence>
<dbReference type="Proteomes" id="UP000559256">
    <property type="component" value="Unassembled WGS sequence"/>
</dbReference>
<evidence type="ECO:0000313" key="2">
    <source>
        <dbReference type="Proteomes" id="UP000559256"/>
    </source>
</evidence>
<accession>A0A8H5GP00</accession>
<reference evidence="1 2" key="1">
    <citation type="journal article" date="2020" name="ISME J.">
        <title>Uncovering the hidden diversity of litter-decomposition mechanisms in mushroom-forming fungi.</title>
        <authorList>
            <person name="Floudas D."/>
            <person name="Bentzer J."/>
            <person name="Ahren D."/>
            <person name="Johansson T."/>
            <person name="Persson P."/>
            <person name="Tunlid A."/>
        </authorList>
    </citation>
    <scope>NUCLEOTIDE SEQUENCE [LARGE SCALE GENOMIC DNA]</scope>
    <source>
        <strain evidence="1 2">CBS 291.85</strain>
    </source>
</reference>
<evidence type="ECO:0000313" key="1">
    <source>
        <dbReference type="EMBL" id="KAF5368372.1"/>
    </source>
</evidence>